<dbReference type="AlphaFoldDB" id="S7ZD79"/>
<dbReference type="PANTHER" id="PTHR43647:SF4">
    <property type="entry name" value="KETOREDUCTASE (KR) DOMAIN-CONTAINING PROTEIN"/>
    <property type="match status" value="1"/>
</dbReference>
<keyword evidence="4" id="KW-1185">Reference proteome</keyword>
<dbReference type="Gene3D" id="3.40.50.720">
    <property type="entry name" value="NAD(P)-binding Rossmann-like Domain"/>
    <property type="match status" value="1"/>
</dbReference>
<protein>
    <recommendedName>
        <fullName evidence="2">3beta-hydroxysteroid 3-dehydrogenase</fullName>
        <ecNumber evidence="2">1.1.1.270</ecNumber>
    </recommendedName>
</protein>
<dbReference type="GO" id="GO:0005789">
    <property type="term" value="C:endoplasmic reticulum membrane"/>
    <property type="evidence" value="ECO:0007669"/>
    <property type="project" value="TreeGrafter"/>
</dbReference>
<proteinExistence type="predicted"/>
<evidence type="ECO:0000313" key="4">
    <source>
        <dbReference type="Proteomes" id="UP000019376"/>
    </source>
</evidence>
<dbReference type="Proteomes" id="UP000019376">
    <property type="component" value="Unassembled WGS sequence"/>
</dbReference>
<dbReference type="InterPro" id="IPR036291">
    <property type="entry name" value="NAD(P)-bd_dom_sf"/>
</dbReference>
<accession>S7ZD79</accession>
<dbReference type="eggNOG" id="KOG1208">
    <property type="taxonomic scope" value="Eukaryota"/>
</dbReference>
<dbReference type="InterPro" id="IPR051593">
    <property type="entry name" value="Ergosterol_Biosynth_ERG27"/>
</dbReference>
<evidence type="ECO:0000256" key="1">
    <source>
        <dbReference type="ARBA" id="ARBA00023589"/>
    </source>
</evidence>
<dbReference type="PhylomeDB" id="S7ZD79"/>
<dbReference type="PANTHER" id="PTHR43647">
    <property type="entry name" value="DEHYDROGENASE"/>
    <property type="match status" value="1"/>
</dbReference>
<gene>
    <name evidence="3" type="ORF">PDE_03165</name>
</gene>
<dbReference type="EMBL" id="KB644410">
    <property type="protein sequence ID" value="EPS28219.1"/>
    <property type="molecule type" value="Genomic_DNA"/>
</dbReference>
<dbReference type="Pfam" id="PF00106">
    <property type="entry name" value="adh_short"/>
    <property type="match status" value="1"/>
</dbReference>
<dbReference type="STRING" id="933388.S7ZD79"/>
<reference evidence="3 4" key="1">
    <citation type="journal article" date="2013" name="PLoS ONE">
        <title>Genomic and secretomic analyses reveal unique features of the lignocellulolytic enzyme system of Penicillium decumbens.</title>
        <authorList>
            <person name="Liu G."/>
            <person name="Zhang L."/>
            <person name="Wei X."/>
            <person name="Zou G."/>
            <person name="Qin Y."/>
            <person name="Ma L."/>
            <person name="Li J."/>
            <person name="Zheng H."/>
            <person name="Wang S."/>
            <person name="Wang C."/>
            <person name="Xun L."/>
            <person name="Zhao G.-P."/>
            <person name="Zhou Z."/>
            <person name="Qu Y."/>
        </authorList>
    </citation>
    <scope>NUCLEOTIDE SEQUENCE [LARGE SCALE GENOMIC DNA]</scope>
    <source>
        <strain evidence="4">114-2 / CGMCC 5302</strain>
    </source>
</reference>
<name>S7ZD79_PENO1</name>
<dbReference type="EC" id="1.1.1.270" evidence="2"/>
<dbReference type="GO" id="GO:0005741">
    <property type="term" value="C:mitochondrial outer membrane"/>
    <property type="evidence" value="ECO:0007669"/>
    <property type="project" value="TreeGrafter"/>
</dbReference>
<dbReference type="GO" id="GO:0000253">
    <property type="term" value="F:3-beta-hydroxysteroid 3-dehydrogenase (NADP+) activity"/>
    <property type="evidence" value="ECO:0007669"/>
    <property type="project" value="UniProtKB-EC"/>
</dbReference>
<organism evidence="3 4">
    <name type="scientific">Penicillium oxalicum (strain 114-2 / CGMCC 5302)</name>
    <name type="common">Penicillium decumbens</name>
    <dbReference type="NCBI Taxonomy" id="933388"/>
    <lineage>
        <taxon>Eukaryota</taxon>
        <taxon>Fungi</taxon>
        <taxon>Dikarya</taxon>
        <taxon>Ascomycota</taxon>
        <taxon>Pezizomycotina</taxon>
        <taxon>Eurotiomycetes</taxon>
        <taxon>Eurotiomycetidae</taxon>
        <taxon>Eurotiales</taxon>
        <taxon>Aspergillaceae</taxon>
        <taxon>Penicillium</taxon>
    </lineage>
</organism>
<dbReference type="OrthoDB" id="191139at2759"/>
<comment type="pathway">
    <text evidence="1">Steroid biosynthesis; zymosterol biosynthesis; zymosterol from lanosterol: step 5/6.</text>
</comment>
<evidence type="ECO:0000256" key="2">
    <source>
        <dbReference type="ARBA" id="ARBA00023621"/>
    </source>
</evidence>
<dbReference type="SUPFAM" id="SSF51735">
    <property type="entry name" value="NAD(P)-binding Rossmann-fold domains"/>
    <property type="match status" value="1"/>
</dbReference>
<evidence type="ECO:0000313" key="3">
    <source>
        <dbReference type="EMBL" id="EPS28219.1"/>
    </source>
</evidence>
<dbReference type="InterPro" id="IPR002347">
    <property type="entry name" value="SDR_fam"/>
</dbReference>
<dbReference type="HOGENOM" id="CLU_010194_44_3_1"/>
<sequence length="334" mass="36955">MAGTVVITGANGSLALGLIDALLARYPQHTIIAALRNPSPDKDANTAKLVQIISKYQGGKVILEPLDLGQLSTVRTFARKLASQVRSQEIPRISSVICNAATWSLEAGQKFTADGFEATFQVSHLAHFLLVNLLLDSMDLDHGRVVMLGSITHYPEKPNPISSLKAGFPKNFEELVKPELDPVSLIHDRGFQRYATAKLANVTFAMHMNEVLGKHLKYSNITVTAMDPGGLPASRAQNEQKRSMKRIMNVFNALMPMLKFFTTTFRTTEDAGRDLAIVSVDPDFHGKRGYFVGLRESPPAAVAHDVETQQRLWRACWNWSGMGEQDTCLNEFIF</sequence>
<dbReference type="GO" id="GO:0005811">
    <property type="term" value="C:lipid droplet"/>
    <property type="evidence" value="ECO:0007669"/>
    <property type="project" value="TreeGrafter"/>
</dbReference>